<feature type="non-terminal residue" evidence="2">
    <location>
        <position position="1"/>
    </location>
</feature>
<feature type="region of interest" description="Disordered" evidence="1">
    <location>
        <begin position="16"/>
        <end position="36"/>
    </location>
</feature>
<reference evidence="2 3" key="1">
    <citation type="journal article" date="2018" name="Front. Plant Sci.">
        <title>Red Clover (Trifolium pratense) and Zigzag Clover (T. medium) - A Picture of Genomic Similarities and Differences.</title>
        <authorList>
            <person name="Dluhosova J."/>
            <person name="Istvanek J."/>
            <person name="Nedelnik J."/>
            <person name="Repkova J."/>
        </authorList>
    </citation>
    <scope>NUCLEOTIDE SEQUENCE [LARGE SCALE GENOMIC DNA]</scope>
    <source>
        <strain evidence="3">cv. 10/8</strain>
        <tissue evidence="2">Leaf</tissue>
    </source>
</reference>
<organism evidence="2 3">
    <name type="scientific">Trifolium medium</name>
    <dbReference type="NCBI Taxonomy" id="97028"/>
    <lineage>
        <taxon>Eukaryota</taxon>
        <taxon>Viridiplantae</taxon>
        <taxon>Streptophyta</taxon>
        <taxon>Embryophyta</taxon>
        <taxon>Tracheophyta</taxon>
        <taxon>Spermatophyta</taxon>
        <taxon>Magnoliopsida</taxon>
        <taxon>eudicotyledons</taxon>
        <taxon>Gunneridae</taxon>
        <taxon>Pentapetalae</taxon>
        <taxon>rosids</taxon>
        <taxon>fabids</taxon>
        <taxon>Fabales</taxon>
        <taxon>Fabaceae</taxon>
        <taxon>Papilionoideae</taxon>
        <taxon>50 kb inversion clade</taxon>
        <taxon>NPAAA clade</taxon>
        <taxon>Hologalegina</taxon>
        <taxon>IRL clade</taxon>
        <taxon>Trifolieae</taxon>
        <taxon>Trifolium</taxon>
    </lineage>
</organism>
<name>A0A392UZI5_9FABA</name>
<accession>A0A392UZI5</accession>
<proteinExistence type="predicted"/>
<evidence type="ECO:0000256" key="1">
    <source>
        <dbReference type="SAM" id="MobiDB-lite"/>
    </source>
</evidence>
<evidence type="ECO:0000313" key="2">
    <source>
        <dbReference type="EMBL" id="MCI80115.1"/>
    </source>
</evidence>
<protein>
    <submittedName>
        <fullName evidence="2">Uncharacterized protein</fullName>
    </submittedName>
</protein>
<dbReference type="Proteomes" id="UP000265520">
    <property type="component" value="Unassembled WGS sequence"/>
</dbReference>
<comment type="caution">
    <text evidence="2">The sequence shown here is derived from an EMBL/GenBank/DDBJ whole genome shotgun (WGS) entry which is preliminary data.</text>
</comment>
<evidence type="ECO:0000313" key="3">
    <source>
        <dbReference type="Proteomes" id="UP000265520"/>
    </source>
</evidence>
<feature type="compositionally biased region" description="Basic and acidic residues" evidence="1">
    <location>
        <begin position="17"/>
        <end position="27"/>
    </location>
</feature>
<dbReference type="EMBL" id="LXQA010988211">
    <property type="protein sequence ID" value="MCI80115.1"/>
    <property type="molecule type" value="Genomic_DNA"/>
</dbReference>
<dbReference type="AlphaFoldDB" id="A0A392UZI5"/>
<keyword evidence="3" id="KW-1185">Reference proteome</keyword>
<sequence>ATIINRGDAIHNGIWNGRHDCSGDKHAKLAKGNNDT</sequence>